<evidence type="ECO:0000256" key="6">
    <source>
        <dbReference type="SAM" id="Phobius"/>
    </source>
</evidence>
<reference evidence="7" key="2">
    <citation type="submission" date="2025-09" db="UniProtKB">
        <authorList>
            <consortium name="Ensembl"/>
        </authorList>
    </citation>
    <scope>IDENTIFICATION</scope>
</reference>
<keyword evidence="3 6" id="KW-0812">Transmembrane</keyword>
<dbReference type="GO" id="GO:0016020">
    <property type="term" value="C:membrane"/>
    <property type="evidence" value="ECO:0007669"/>
    <property type="project" value="UniProtKB-SubCell"/>
</dbReference>
<evidence type="ECO:0000256" key="5">
    <source>
        <dbReference type="ARBA" id="ARBA00023136"/>
    </source>
</evidence>
<comment type="similarity">
    <text evidence="2">Belongs to the MS4A family.</text>
</comment>
<comment type="subcellular location">
    <subcellularLocation>
        <location evidence="1">Membrane</location>
        <topology evidence="1">Multi-pass membrane protein</topology>
    </subcellularLocation>
</comment>
<evidence type="ECO:0000256" key="1">
    <source>
        <dbReference type="ARBA" id="ARBA00004141"/>
    </source>
</evidence>
<proteinExistence type="inferred from homology"/>
<sequence length="265" mass="28922">MSVGAGRMSVTMTKAEGVTVLTLTSDPQSVLPPICQILKGLCYSPICCSVSQHLKKLQGSSQSVLGALQIMIGLLNIGLGAILCSGSGSSWQMDESKFPFWMGGLFILFGVVSIVSEKRPSPCLVILNVILNLSGVVFSIAAIVLYSINIAHIWLWWMCENDNYNYYYDRHTSTTPSPDQTKCLEAKGITLMLLRSINAVLIVLSVLEFCVVISSAVLGIKALCFIQKREKNKVESTHSDSLLSHMGEFCFCSTQKTTHTRTTSP</sequence>
<reference evidence="7" key="1">
    <citation type="submission" date="2025-08" db="UniProtKB">
        <authorList>
            <consortium name="Ensembl"/>
        </authorList>
    </citation>
    <scope>IDENTIFICATION</scope>
</reference>
<dbReference type="Pfam" id="PF04103">
    <property type="entry name" value="CD20"/>
    <property type="match status" value="1"/>
</dbReference>
<dbReference type="Ensembl" id="ENSLBET00000022640.1">
    <property type="protein sequence ID" value="ENSLBEP00000021488.1"/>
    <property type="gene ID" value="ENSLBEG00000016514.1"/>
</dbReference>
<dbReference type="PANTHER" id="PTHR23320:SF125">
    <property type="entry name" value="TRANSMEMBRANE PROTEIN 176L.1-RELATED"/>
    <property type="match status" value="1"/>
</dbReference>
<dbReference type="STRING" id="56723.ENSLBEP00000021488"/>
<dbReference type="InterPro" id="IPR007237">
    <property type="entry name" value="CD20-like"/>
</dbReference>
<dbReference type="InParanoid" id="A0A3Q3FRE1"/>
<dbReference type="GeneTree" id="ENSGT00510000051675"/>
<evidence type="ECO:0000256" key="4">
    <source>
        <dbReference type="ARBA" id="ARBA00022989"/>
    </source>
</evidence>
<feature type="transmembrane region" description="Helical" evidence="6">
    <location>
        <begin position="123"/>
        <end position="148"/>
    </location>
</feature>
<dbReference type="Proteomes" id="UP000261660">
    <property type="component" value="Unplaced"/>
</dbReference>
<keyword evidence="8" id="KW-1185">Reference proteome</keyword>
<keyword evidence="4 6" id="KW-1133">Transmembrane helix</keyword>
<dbReference type="PANTHER" id="PTHR23320">
    <property type="entry name" value="MEMBRANE-SPANNING 4-DOMAINS SUBFAMILY A MS4A -RELATED"/>
    <property type="match status" value="1"/>
</dbReference>
<accession>A0A3Q3FRE1</accession>
<feature type="transmembrane region" description="Helical" evidence="6">
    <location>
        <begin position="64"/>
        <end position="83"/>
    </location>
</feature>
<organism evidence="7 8">
    <name type="scientific">Labrus bergylta</name>
    <name type="common">ballan wrasse</name>
    <dbReference type="NCBI Taxonomy" id="56723"/>
    <lineage>
        <taxon>Eukaryota</taxon>
        <taxon>Metazoa</taxon>
        <taxon>Chordata</taxon>
        <taxon>Craniata</taxon>
        <taxon>Vertebrata</taxon>
        <taxon>Euteleostomi</taxon>
        <taxon>Actinopterygii</taxon>
        <taxon>Neopterygii</taxon>
        <taxon>Teleostei</taxon>
        <taxon>Neoteleostei</taxon>
        <taxon>Acanthomorphata</taxon>
        <taxon>Eupercaria</taxon>
        <taxon>Labriformes</taxon>
        <taxon>Labridae</taxon>
        <taxon>Labrus</taxon>
    </lineage>
</organism>
<evidence type="ECO:0000256" key="2">
    <source>
        <dbReference type="ARBA" id="ARBA00009565"/>
    </source>
</evidence>
<dbReference type="InterPro" id="IPR030417">
    <property type="entry name" value="MS4A"/>
</dbReference>
<keyword evidence="5 6" id="KW-0472">Membrane</keyword>
<dbReference type="AlphaFoldDB" id="A0A3Q3FRE1"/>
<evidence type="ECO:0000313" key="7">
    <source>
        <dbReference type="Ensembl" id="ENSLBEP00000021488.1"/>
    </source>
</evidence>
<feature type="transmembrane region" description="Helical" evidence="6">
    <location>
        <begin position="199"/>
        <end position="223"/>
    </location>
</feature>
<name>A0A3Q3FRE1_9LABR</name>
<protein>
    <submittedName>
        <fullName evidence="7">Membrane-spanning 4-domains subfamily A member 8-like</fullName>
    </submittedName>
</protein>
<evidence type="ECO:0000256" key="3">
    <source>
        <dbReference type="ARBA" id="ARBA00022692"/>
    </source>
</evidence>
<dbReference type="FunCoup" id="A0A3Q3FRE1">
    <property type="interactions" value="9"/>
</dbReference>
<evidence type="ECO:0000313" key="8">
    <source>
        <dbReference type="Proteomes" id="UP000261660"/>
    </source>
</evidence>
<feature type="transmembrane region" description="Helical" evidence="6">
    <location>
        <begin position="98"/>
        <end position="116"/>
    </location>
</feature>